<dbReference type="Proteomes" id="UP000230078">
    <property type="component" value="Unassembled WGS sequence"/>
</dbReference>
<reference evidence="2" key="1">
    <citation type="submission" date="2017-09" db="EMBL/GenBank/DDBJ databases">
        <title>Depth-based differentiation of microbial function through sediment-hosted aquifers and enrichment of novel symbionts in the deep terrestrial subsurface.</title>
        <authorList>
            <person name="Probst A.J."/>
            <person name="Ladd B."/>
            <person name="Jarett J.K."/>
            <person name="Geller-Mcgrath D.E."/>
            <person name="Sieber C.M.K."/>
            <person name="Emerson J.B."/>
            <person name="Anantharaman K."/>
            <person name="Thomas B.C."/>
            <person name="Malmstrom R."/>
            <person name="Stieglmeier M."/>
            <person name="Klingl A."/>
            <person name="Woyke T."/>
            <person name="Ryan C.M."/>
            <person name="Banfield J.F."/>
        </authorList>
    </citation>
    <scope>NUCLEOTIDE SEQUENCE [LARGE SCALE GENOMIC DNA]</scope>
</reference>
<evidence type="ECO:0000313" key="1">
    <source>
        <dbReference type="EMBL" id="PIZ94048.1"/>
    </source>
</evidence>
<protein>
    <submittedName>
        <fullName evidence="1">Uncharacterized protein</fullName>
    </submittedName>
</protein>
<dbReference type="AlphaFoldDB" id="A0A2M7V5Z7"/>
<comment type="caution">
    <text evidence="1">The sequence shown here is derived from an EMBL/GenBank/DDBJ whole genome shotgun (WGS) entry which is preliminary data.</text>
</comment>
<proteinExistence type="predicted"/>
<evidence type="ECO:0000313" key="2">
    <source>
        <dbReference type="Proteomes" id="UP000230078"/>
    </source>
</evidence>
<dbReference type="EMBL" id="PFPI01000003">
    <property type="protein sequence ID" value="PIZ94048.1"/>
    <property type="molecule type" value="Genomic_DNA"/>
</dbReference>
<accession>A0A2M7V5Z7</accession>
<sequence>MEFFVGTRFFETDPSKAKASLEKLVQFIDSALYAGVSSVYVAVNSDKDVSGALSLELDAELAKIVIFPVTPWGRFVQPLNAILGMAQGDIAKGMNFLSASVEVQLTDEIVDTLVDHMDMQTLVVGAVLQGHDYKGERVIHEATGCQVPWNTLSMWNSEFLYRGGGFPMIGDGLPGDPSTAGVEEVTTISMVQQRFPHLEAKLVKLTGDSSWDTSSFTGDRLAKHLAKMASKEQRPAAQLRWAGLVPPRVIHLY</sequence>
<gene>
    <name evidence="1" type="ORF">COX83_00245</name>
</gene>
<name>A0A2M7V5Z7_9BACT</name>
<organism evidence="1 2">
    <name type="scientific">Candidatus Magasanikbacteria bacterium CG_4_10_14_0_2_um_filter_41_31</name>
    <dbReference type="NCBI Taxonomy" id="1974639"/>
    <lineage>
        <taxon>Bacteria</taxon>
        <taxon>Candidatus Magasanikiibacteriota</taxon>
    </lineage>
</organism>